<comment type="caution">
    <text evidence="1">The sequence shown here is derived from an EMBL/GenBank/DDBJ whole genome shotgun (WGS) entry which is preliminary data.</text>
</comment>
<evidence type="ECO:0000313" key="2">
    <source>
        <dbReference type="Proteomes" id="UP001229421"/>
    </source>
</evidence>
<gene>
    <name evidence="1" type="ORF">QVD17_12354</name>
</gene>
<accession>A0AAD8KYW6</accession>
<dbReference type="AlphaFoldDB" id="A0AAD8KYW6"/>
<dbReference type="Proteomes" id="UP001229421">
    <property type="component" value="Unassembled WGS sequence"/>
</dbReference>
<name>A0AAD8KYW6_TARER</name>
<keyword evidence="2" id="KW-1185">Reference proteome</keyword>
<evidence type="ECO:0000313" key="1">
    <source>
        <dbReference type="EMBL" id="KAK1429968.1"/>
    </source>
</evidence>
<proteinExistence type="predicted"/>
<sequence length="69" mass="7572">MFPLQWVRSSITRSDDDGLGRPAMDKKHTMAGVTFWLPRMAASLVKLPYGNSGHNSPMVTTAQAPVTKL</sequence>
<protein>
    <submittedName>
        <fullName evidence="1">Uncharacterized protein</fullName>
    </submittedName>
</protein>
<organism evidence="1 2">
    <name type="scientific">Tagetes erecta</name>
    <name type="common">African marigold</name>
    <dbReference type="NCBI Taxonomy" id="13708"/>
    <lineage>
        <taxon>Eukaryota</taxon>
        <taxon>Viridiplantae</taxon>
        <taxon>Streptophyta</taxon>
        <taxon>Embryophyta</taxon>
        <taxon>Tracheophyta</taxon>
        <taxon>Spermatophyta</taxon>
        <taxon>Magnoliopsida</taxon>
        <taxon>eudicotyledons</taxon>
        <taxon>Gunneridae</taxon>
        <taxon>Pentapetalae</taxon>
        <taxon>asterids</taxon>
        <taxon>campanulids</taxon>
        <taxon>Asterales</taxon>
        <taxon>Asteraceae</taxon>
        <taxon>Asteroideae</taxon>
        <taxon>Heliantheae alliance</taxon>
        <taxon>Tageteae</taxon>
        <taxon>Tagetes</taxon>
    </lineage>
</organism>
<reference evidence="1" key="1">
    <citation type="journal article" date="2023" name="bioRxiv">
        <title>Improved chromosome-level genome assembly for marigold (Tagetes erecta).</title>
        <authorList>
            <person name="Jiang F."/>
            <person name="Yuan L."/>
            <person name="Wang S."/>
            <person name="Wang H."/>
            <person name="Xu D."/>
            <person name="Wang A."/>
            <person name="Fan W."/>
        </authorList>
    </citation>
    <scope>NUCLEOTIDE SEQUENCE</scope>
    <source>
        <strain evidence="1">WSJ</strain>
        <tissue evidence="1">Leaf</tissue>
    </source>
</reference>
<dbReference type="EMBL" id="JAUHHV010000003">
    <property type="protein sequence ID" value="KAK1429968.1"/>
    <property type="molecule type" value="Genomic_DNA"/>
</dbReference>